<keyword evidence="17" id="KW-0548">Nucleotidyltransferase</keyword>
<comment type="function">
    <text evidence="4 14">Catalyzes ATP-dependent phosphorylation of adenosylcobinamide and addition of GMP to adenosylcobinamide phosphate.</text>
</comment>
<comment type="catalytic activity">
    <reaction evidence="1 14">
        <text>adenosylcob(III)inamide + ATP = adenosylcob(III)inamide phosphate + ADP + H(+)</text>
        <dbReference type="Rhea" id="RHEA:15769"/>
        <dbReference type="ChEBI" id="CHEBI:2480"/>
        <dbReference type="ChEBI" id="CHEBI:15378"/>
        <dbReference type="ChEBI" id="CHEBI:30616"/>
        <dbReference type="ChEBI" id="CHEBI:58502"/>
        <dbReference type="ChEBI" id="CHEBI:456216"/>
        <dbReference type="EC" id="2.7.1.156"/>
    </reaction>
</comment>
<keyword evidence="13 14" id="KW-0342">GTP-binding</keyword>
<accession>A0A9X1R1Y0</accession>
<evidence type="ECO:0000256" key="10">
    <source>
        <dbReference type="ARBA" id="ARBA00022741"/>
    </source>
</evidence>
<dbReference type="AlphaFoldDB" id="A0A9X1R1Y0"/>
<feature type="binding site" evidence="16">
    <location>
        <begin position="8"/>
        <end position="15"/>
    </location>
    <ligand>
        <name>GTP</name>
        <dbReference type="ChEBI" id="CHEBI:37565"/>
    </ligand>
</feature>
<dbReference type="Proteomes" id="UP001139054">
    <property type="component" value="Unassembled WGS sequence"/>
</dbReference>
<feature type="active site" description="GMP-histidine intermediate" evidence="15">
    <location>
        <position position="49"/>
    </location>
</feature>
<dbReference type="NCBIfam" id="NF004469">
    <property type="entry name" value="PRK05800.1"/>
    <property type="match status" value="1"/>
</dbReference>
<evidence type="ECO:0000256" key="13">
    <source>
        <dbReference type="ARBA" id="ARBA00023134"/>
    </source>
</evidence>
<evidence type="ECO:0000256" key="15">
    <source>
        <dbReference type="PIRSR" id="PIRSR006135-1"/>
    </source>
</evidence>
<evidence type="ECO:0000256" key="3">
    <source>
        <dbReference type="ARBA" id="ARBA00001522"/>
    </source>
</evidence>
<evidence type="ECO:0000256" key="14">
    <source>
        <dbReference type="PIRNR" id="PIRNR006135"/>
    </source>
</evidence>
<dbReference type="GO" id="GO:0005525">
    <property type="term" value="F:GTP binding"/>
    <property type="evidence" value="ECO:0007669"/>
    <property type="project" value="UniProtKB-UniRule"/>
</dbReference>
<feature type="binding site" evidence="16">
    <location>
        <position position="61"/>
    </location>
    <ligand>
        <name>GTP</name>
        <dbReference type="ChEBI" id="CHEBI:37565"/>
    </ligand>
</feature>
<dbReference type="InterPro" id="IPR027417">
    <property type="entry name" value="P-loop_NTPase"/>
</dbReference>
<evidence type="ECO:0000256" key="11">
    <source>
        <dbReference type="ARBA" id="ARBA00022777"/>
    </source>
</evidence>
<dbReference type="SUPFAM" id="SSF52540">
    <property type="entry name" value="P-loop containing nucleoside triphosphate hydrolases"/>
    <property type="match status" value="1"/>
</dbReference>
<dbReference type="RefSeq" id="WP_237859128.1">
    <property type="nucleotide sequence ID" value="NZ_JAKLTY010000002.1"/>
</dbReference>
<evidence type="ECO:0000256" key="5">
    <source>
        <dbReference type="ARBA" id="ARBA00004692"/>
    </source>
</evidence>
<dbReference type="PANTHER" id="PTHR34848">
    <property type="match status" value="1"/>
</dbReference>
<keyword evidence="11 14" id="KW-0418">Kinase</keyword>
<evidence type="ECO:0000256" key="8">
    <source>
        <dbReference type="ARBA" id="ARBA00022573"/>
    </source>
</evidence>
<comment type="catalytic activity">
    <reaction evidence="3">
        <text>adenosylcob(III)inamide + GTP = adenosylcob(III)inamide phosphate + GDP + H(+)</text>
        <dbReference type="Rhea" id="RHEA:15765"/>
        <dbReference type="ChEBI" id="CHEBI:2480"/>
        <dbReference type="ChEBI" id="CHEBI:15378"/>
        <dbReference type="ChEBI" id="CHEBI:37565"/>
        <dbReference type="ChEBI" id="CHEBI:58189"/>
        <dbReference type="ChEBI" id="CHEBI:58502"/>
        <dbReference type="EC" id="2.7.1.156"/>
    </reaction>
</comment>
<dbReference type="GO" id="GO:0008820">
    <property type="term" value="F:cobinamide phosphate guanylyltransferase activity"/>
    <property type="evidence" value="ECO:0007669"/>
    <property type="project" value="UniProtKB-UniRule"/>
</dbReference>
<dbReference type="EC" id="2.7.7.62" evidence="14"/>
<name>A0A9X1R1Y0_9BRAD</name>
<organism evidence="17 18">
    <name type="scientific">Bradyrhizobium zhengyangense</name>
    <dbReference type="NCBI Taxonomy" id="2911009"/>
    <lineage>
        <taxon>Bacteria</taxon>
        <taxon>Pseudomonadati</taxon>
        <taxon>Pseudomonadota</taxon>
        <taxon>Alphaproteobacteria</taxon>
        <taxon>Hyphomicrobiales</taxon>
        <taxon>Nitrobacteraceae</taxon>
        <taxon>Bradyrhizobium</taxon>
    </lineage>
</organism>
<dbReference type="Gene3D" id="3.40.50.300">
    <property type="entry name" value="P-loop containing nucleotide triphosphate hydrolases"/>
    <property type="match status" value="1"/>
</dbReference>
<comment type="similarity">
    <text evidence="7 14">Belongs to the CobU/CobP family.</text>
</comment>
<dbReference type="Pfam" id="PF02283">
    <property type="entry name" value="CobU"/>
    <property type="match status" value="1"/>
</dbReference>
<keyword evidence="12 14" id="KW-0067">ATP-binding</keyword>
<evidence type="ECO:0000256" key="12">
    <source>
        <dbReference type="ARBA" id="ARBA00022840"/>
    </source>
</evidence>
<evidence type="ECO:0000256" key="4">
    <source>
        <dbReference type="ARBA" id="ARBA00003889"/>
    </source>
</evidence>
<protein>
    <recommendedName>
        <fullName evidence="14">Bifunctional adenosylcobalamin biosynthesis protein</fullName>
        <ecNumber evidence="14">2.7.1.156</ecNumber>
        <ecNumber evidence="14">2.7.7.62</ecNumber>
    </recommendedName>
</protein>
<evidence type="ECO:0000256" key="2">
    <source>
        <dbReference type="ARBA" id="ARBA00000711"/>
    </source>
</evidence>
<evidence type="ECO:0000256" key="16">
    <source>
        <dbReference type="PIRSR" id="PIRSR006135-2"/>
    </source>
</evidence>
<keyword evidence="9 14" id="KW-0808">Transferase</keyword>
<evidence type="ECO:0000313" key="17">
    <source>
        <dbReference type="EMBL" id="MCG2625777.1"/>
    </source>
</evidence>
<feature type="binding site" evidence="16">
    <location>
        <begin position="50"/>
        <end position="53"/>
    </location>
    <ligand>
        <name>GTP</name>
        <dbReference type="ChEBI" id="CHEBI:37565"/>
    </ligand>
</feature>
<keyword evidence="10 14" id="KW-0547">Nucleotide-binding</keyword>
<dbReference type="PIRSF" id="PIRSF006135">
    <property type="entry name" value="CobU"/>
    <property type="match status" value="1"/>
</dbReference>
<evidence type="ECO:0000256" key="6">
    <source>
        <dbReference type="ARBA" id="ARBA00005159"/>
    </source>
</evidence>
<dbReference type="GO" id="GO:0043752">
    <property type="term" value="F:adenosylcobinamide kinase activity"/>
    <property type="evidence" value="ECO:0007669"/>
    <property type="project" value="UniProtKB-EC"/>
</dbReference>
<dbReference type="GO" id="GO:0009236">
    <property type="term" value="P:cobalamin biosynthetic process"/>
    <property type="evidence" value="ECO:0007669"/>
    <property type="project" value="UniProtKB-UniRule"/>
</dbReference>
<dbReference type="InterPro" id="IPR003203">
    <property type="entry name" value="CobU/CobP"/>
</dbReference>
<feature type="binding site" evidence="16">
    <location>
        <begin position="33"/>
        <end position="35"/>
    </location>
    <ligand>
        <name>GTP</name>
        <dbReference type="ChEBI" id="CHEBI:37565"/>
    </ligand>
</feature>
<sequence>MAVILITGGARSGKSKRAETRARAFPGQPVYVATAEALDAEMEARIARHRTRRGTDWIEREVPLDLVPALIASDGGGARLVDCLTLWLSNLMHAERNWEHAVSELAAALSRLKSPVVFVTNEVGLGIVPDNALARSFRDAAGIMNQTIAAAADEVEFVVAGLPMKLK</sequence>
<dbReference type="EMBL" id="JAKLTY010000002">
    <property type="protein sequence ID" value="MCG2625777.1"/>
    <property type="molecule type" value="Genomic_DNA"/>
</dbReference>
<dbReference type="CDD" id="cd00544">
    <property type="entry name" value="CobU"/>
    <property type="match status" value="1"/>
</dbReference>
<reference evidence="17" key="1">
    <citation type="submission" date="2022-01" db="EMBL/GenBank/DDBJ databases">
        <title>Genome sequnece data of strain Bradyrhizobium sp. nov.</title>
        <authorList>
            <person name="Zhang J."/>
        </authorList>
    </citation>
    <scope>NUCLEOTIDE SEQUENCE</scope>
    <source>
        <strain evidence="17">WYCCWR 13023</strain>
    </source>
</reference>
<dbReference type="GO" id="GO:0005524">
    <property type="term" value="F:ATP binding"/>
    <property type="evidence" value="ECO:0007669"/>
    <property type="project" value="UniProtKB-UniRule"/>
</dbReference>
<comment type="catalytic activity">
    <reaction evidence="2 14">
        <text>adenosylcob(III)inamide phosphate + GTP + H(+) = adenosylcob(III)inamide-GDP + diphosphate</text>
        <dbReference type="Rhea" id="RHEA:22712"/>
        <dbReference type="ChEBI" id="CHEBI:15378"/>
        <dbReference type="ChEBI" id="CHEBI:33019"/>
        <dbReference type="ChEBI" id="CHEBI:37565"/>
        <dbReference type="ChEBI" id="CHEBI:58502"/>
        <dbReference type="ChEBI" id="CHEBI:60487"/>
        <dbReference type="EC" id="2.7.7.62"/>
    </reaction>
</comment>
<feature type="binding site" evidence="16">
    <location>
        <position position="82"/>
    </location>
    <ligand>
        <name>GTP</name>
        <dbReference type="ChEBI" id="CHEBI:37565"/>
    </ligand>
</feature>
<evidence type="ECO:0000256" key="1">
    <source>
        <dbReference type="ARBA" id="ARBA00000312"/>
    </source>
</evidence>
<evidence type="ECO:0000256" key="9">
    <source>
        <dbReference type="ARBA" id="ARBA00022679"/>
    </source>
</evidence>
<keyword evidence="8 14" id="KW-0169">Cobalamin biosynthesis</keyword>
<comment type="pathway">
    <text evidence="5 14">Cofactor biosynthesis; adenosylcobalamin biosynthesis; adenosylcobalamin from cob(II)yrinate a,c-diamide: step 6/7.</text>
</comment>
<evidence type="ECO:0000256" key="7">
    <source>
        <dbReference type="ARBA" id="ARBA00007490"/>
    </source>
</evidence>
<comment type="pathway">
    <text evidence="6 14">Cofactor biosynthesis; adenosylcobalamin biosynthesis; adenosylcobalamin from cob(II)yrinate a,c-diamide: step 5/7.</text>
</comment>
<proteinExistence type="inferred from homology"/>
<dbReference type="EC" id="2.7.1.156" evidence="14"/>
<comment type="caution">
    <text evidence="17">The sequence shown here is derived from an EMBL/GenBank/DDBJ whole genome shotgun (WGS) entry which is preliminary data.</text>
</comment>
<dbReference type="PANTHER" id="PTHR34848:SF1">
    <property type="entry name" value="BIFUNCTIONAL ADENOSYLCOBALAMIN BIOSYNTHESIS PROTEIN COBU"/>
    <property type="match status" value="1"/>
</dbReference>
<gene>
    <name evidence="17" type="primary">cobU</name>
    <name evidence="17" type="ORF">L6654_03990</name>
</gene>
<evidence type="ECO:0000313" key="18">
    <source>
        <dbReference type="Proteomes" id="UP001139054"/>
    </source>
</evidence>